<comment type="subcellular location">
    <subcellularLocation>
        <location evidence="1 10">Cell outer membrane</location>
        <topology evidence="1 10">Multi-pass membrane protein</topology>
    </subcellularLocation>
</comment>
<evidence type="ECO:0000256" key="2">
    <source>
        <dbReference type="ARBA" id="ARBA00008064"/>
    </source>
</evidence>
<keyword evidence="4" id="KW-1134">Transmembrane beta strand</keyword>
<dbReference type="AlphaFoldDB" id="A0A730I1L5"/>
<dbReference type="SUPFAM" id="SSF141729">
    <property type="entry name" value="FimD N-terminal domain-like"/>
    <property type="match status" value="1"/>
</dbReference>
<protein>
    <submittedName>
        <fullName evidence="12">PefC/AfrB family outer membrane usher protein</fullName>
    </submittedName>
</protein>
<evidence type="ECO:0000256" key="6">
    <source>
        <dbReference type="ARBA" id="ARBA00022692"/>
    </source>
</evidence>
<dbReference type="InterPro" id="IPR025885">
    <property type="entry name" value="PapC_N"/>
</dbReference>
<dbReference type="NCBIfam" id="NF011760">
    <property type="entry name" value="PRK15213.1"/>
    <property type="match status" value="1"/>
</dbReference>
<dbReference type="GO" id="GO:0009297">
    <property type="term" value="P:pilus assembly"/>
    <property type="evidence" value="ECO:0007669"/>
    <property type="project" value="InterPro"/>
</dbReference>
<evidence type="ECO:0000256" key="4">
    <source>
        <dbReference type="ARBA" id="ARBA00022452"/>
    </source>
</evidence>
<organism evidence="12">
    <name type="scientific">Salmonella oranienberg</name>
    <dbReference type="NCBI Taxonomy" id="28147"/>
    <lineage>
        <taxon>Bacteria</taxon>
        <taxon>Pseudomonadati</taxon>
        <taxon>Pseudomonadota</taxon>
        <taxon>Gammaproteobacteria</taxon>
        <taxon>Enterobacterales</taxon>
        <taxon>Enterobacteriaceae</taxon>
        <taxon>Salmonella</taxon>
    </lineage>
</organism>
<dbReference type="Gene3D" id="2.60.40.3110">
    <property type="match status" value="1"/>
</dbReference>
<evidence type="ECO:0000256" key="1">
    <source>
        <dbReference type="ARBA" id="ARBA00004571"/>
    </source>
</evidence>
<dbReference type="Pfam" id="PF13954">
    <property type="entry name" value="PapC_N"/>
    <property type="match status" value="1"/>
</dbReference>
<dbReference type="InterPro" id="IPR018030">
    <property type="entry name" value="Fimbrial_membr_usher_CS"/>
</dbReference>
<sequence length="803" mass="88116">MKKPGLTKIYPKLSLLALSLYSHYSLGTEFNTSFLINTPEVPSLFNENIDFPSGEYLVDVQVNGIRVGKNQLLISREDEERGLLCLSPAWLKESGVRYRPDSYAEVYDKERDCYNLANEESTKVEFRYSQQMLALHIPQAHLLEKADPLLWDYGDTGLRVSYSGNFNRNNNDELSSYGSFRVNGNLGGWVLMSNMNASRYDGESKFSTSDLSLSRAIGAVRGDLTIGRSQVQSELFTNFGFYGVSLASNSRMTQGYNTGYAPVISGVASSTSRITIEQNNYTVYSRVVPAGPYVIDDLGSVSNGDLKVTTEDANGVKTVRIYPVSTLPSLLRPGETRYNVAVGKKQAGTELKDALKGGDSRFMLGSMDHGFDTTTLNTAGVVAENYAGAGIGFTQMLGNYGALSASVNASSAKYKIKEETGPRNGQSLSLKYAKSFTSNTNLQLLTYRYRTKGYTEFSEFDPYSPRGLFRQKSRYEARLSHSWDDVYLNVSYWQQDYWNIKGKTIGGDLSLSTMIFDKASMFVSGSYTKDPNRQGADYSVSLGVSVPFNFMGQNYYSNSSVGRSSDGRTMFNSGFSGFTGDRLNYSANVSADNHGQRGATASMGYAFDRMQTNLSVSKMGNNTNLSGSVSGSVIATPKTGLLFTKQASDTVAIVKLKDVPGVRFNGSMPTNSSGETVVYLNSYQPNTIQVNGEDLPDAMEMESTSWNVVPTENAIIYKEFTFKNIKRYILHLKDVNGNPLPGGDAKTEQGLNAGFVSSQGVLIMDLLAEPQKVTVSMSGDKACSFSAAPLKYNTNKVQEVRCE</sequence>
<evidence type="ECO:0000256" key="9">
    <source>
        <dbReference type="ARBA" id="ARBA00023237"/>
    </source>
</evidence>
<reference evidence="12" key="2">
    <citation type="submission" date="2018-07" db="EMBL/GenBank/DDBJ databases">
        <authorList>
            <consortium name="NCBI Pathogen Detection Project"/>
        </authorList>
    </citation>
    <scope>NUCLEOTIDE SEQUENCE</scope>
    <source>
        <strain evidence="12">13-1325</strain>
    </source>
</reference>
<keyword evidence="7" id="KW-0732">Signal</keyword>
<dbReference type="GO" id="GO:0009279">
    <property type="term" value="C:cell outer membrane"/>
    <property type="evidence" value="ECO:0007669"/>
    <property type="project" value="UniProtKB-SubCell"/>
</dbReference>
<comment type="caution">
    <text evidence="12">The sequence shown here is derived from an EMBL/GenBank/DDBJ whole genome shotgun (WGS) entry which is preliminary data.</text>
</comment>
<evidence type="ECO:0000256" key="8">
    <source>
        <dbReference type="ARBA" id="ARBA00023136"/>
    </source>
</evidence>
<dbReference type="GO" id="GO:0015473">
    <property type="term" value="F:fimbrial usher porin activity"/>
    <property type="evidence" value="ECO:0007669"/>
    <property type="project" value="InterPro"/>
</dbReference>
<evidence type="ECO:0000259" key="11">
    <source>
        <dbReference type="Pfam" id="PF13954"/>
    </source>
</evidence>
<name>A0A730I1L5_SALON</name>
<gene>
    <name evidence="12" type="primary">pefC</name>
    <name evidence="12" type="ORF">G4A15_003002</name>
</gene>
<evidence type="ECO:0000313" key="12">
    <source>
        <dbReference type="EMBL" id="HAE3748516.1"/>
    </source>
</evidence>
<keyword evidence="5 10" id="KW-1029">Fimbrium biogenesis</keyword>
<keyword evidence="9 10" id="KW-0998">Cell outer membrane</keyword>
<evidence type="ECO:0000256" key="10">
    <source>
        <dbReference type="RuleBase" id="RU003884"/>
    </source>
</evidence>
<evidence type="ECO:0000256" key="3">
    <source>
        <dbReference type="ARBA" id="ARBA00022448"/>
    </source>
</evidence>
<dbReference type="Gene3D" id="3.10.20.410">
    <property type="match status" value="1"/>
</dbReference>
<keyword evidence="6 10" id="KW-0812">Transmembrane</keyword>
<keyword evidence="3 10" id="KW-0813">Transport</keyword>
<keyword evidence="8 10" id="KW-0472">Membrane</keyword>
<dbReference type="PANTHER" id="PTHR30451:SF21">
    <property type="entry name" value="FIMBRIAL USHER DOMAIN-CONTAINING PROTEIN YDET-RELATED"/>
    <property type="match status" value="1"/>
</dbReference>
<dbReference type="InterPro" id="IPR000015">
    <property type="entry name" value="Fimb_usher"/>
</dbReference>
<evidence type="ECO:0000256" key="7">
    <source>
        <dbReference type="ARBA" id="ARBA00022729"/>
    </source>
</evidence>
<feature type="domain" description="PapC N-terminal" evidence="11">
    <location>
        <begin position="29"/>
        <end position="165"/>
    </location>
</feature>
<accession>A0A730I1L5</accession>
<dbReference type="InterPro" id="IPR037224">
    <property type="entry name" value="PapC_N_sf"/>
</dbReference>
<reference evidence="12" key="1">
    <citation type="journal article" date="2018" name="Genome Biol.">
        <title>SKESA: strategic k-mer extension for scrupulous assemblies.</title>
        <authorList>
            <person name="Souvorov A."/>
            <person name="Agarwala R."/>
            <person name="Lipman D.J."/>
        </authorList>
    </citation>
    <scope>NUCLEOTIDE SEQUENCE</scope>
    <source>
        <strain evidence="12">13-1325</strain>
    </source>
</reference>
<dbReference type="PROSITE" id="PS01151">
    <property type="entry name" value="FIMBRIAL_USHER"/>
    <property type="match status" value="1"/>
</dbReference>
<dbReference type="InterPro" id="IPR042186">
    <property type="entry name" value="FimD_plug_dom"/>
</dbReference>
<dbReference type="Gene3D" id="2.60.40.2610">
    <property type="entry name" value="Outer membrane usher protein FimD, plug domain"/>
    <property type="match status" value="1"/>
</dbReference>
<comment type="similarity">
    <text evidence="2 10">Belongs to the fimbrial export usher family.</text>
</comment>
<dbReference type="Pfam" id="PF00577">
    <property type="entry name" value="Usher"/>
    <property type="match status" value="1"/>
</dbReference>
<dbReference type="EMBL" id="DAARSK010000013">
    <property type="protein sequence ID" value="HAE3748516.1"/>
    <property type="molecule type" value="Genomic_DNA"/>
</dbReference>
<evidence type="ECO:0000256" key="5">
    <source>
        <dbReference type="ARBA" id="ARBA00022558"/>
    </source>
</evidence>
<proteinExistence type="inferred from homology"/>
<dbReference type="PANTHER" id="PTHR30451">
    <property type="entry name" value="OUTER MEMBRANE USHER PROTEIN"/>
    <property type="match status" value="1"/>
</dbReference>